<evidence type="ECO:0000256" key="5">
    <source>
        <dbReference type="ARBA" id="ARBA00022827"/>
    </source>
</evidence>
<proteinExistence type="inferred from homology"/>
<gene>
    <name evidence="11" type="ORF">AJ79_03042</name>
</gene>
<dbReference type="InterPro" id="IPR017938">
    <property type="entry name" value="Riboflavin_synthase-like_b-brl"/>
</dbReference>
<feature type="binding site" evidence="8">
    <location>
        <position position="167"/>
    </location>
    <ligand>
        <name>FAD</name>
        <dbReference type="ChEBI" id="CHEBI:57692"/>
    </ligand>
</feature>
<dbReference type="EMBL" id="PDNB01000035">
    <property type="protein sequence ID" value="PGH14400.1"/>
    <property type="molecule type" value="Genomic_DNA"/>
</dbReference>
<dbReference type="InterPro" id="IPR001834">
    <property type="entry name" value="CBR-like"/>
</dbReference>
<dbReference type="PANTHER" id="PTHR19370:SF189">
    <property type="entry name" value="CYTOCHROME C MITOCHONDRIAL IMPORT FACTOR CYC2"/>
    <property type="match status" value="1"/>
</dbReference>
<dbReference type="Pfam" id="PF00175">
    <property type="entry name" value="NAD_binding_1"/>
    <property type="match status" value="1"/>
</dbReference>
<keyword evidence="12" id="KW-1185">Reference proteome</keyword>
<dbReference type="InterPro" id="IPR008333">
    <property type="entry name" value="Cbr1-like_FAD-bd_dom"/>
</dbReference>
<protein>
    <recommendedName>
        <fullName evidence="10">FAD-binding FR-type domain-containing protein</fullName>
    </recommendedName>
</protein>
<evidence type="ECO:0000256" key="8">
    <source>
        <dbReference type="PIRSR" id="PIRSR601834-1"/>
    </source>
</evidence>
<dbReference type="CDD" id="cd06183">
    <property type="entry name" value="cyt_b5_reduct_like"/>
    <property type="match status" value="1"/>
</dbReference>
<accession>A0A2B7XZF4</accession>
<keyword evidence="7" id="KW-0472">Membrane</keyword>
<comment type="cofactor">
    <cofactor evidence="1 8">
        <name>FAD</name>
        <dbReference type="ChEBI" id="CHEBI:57692"/>
    </cofactor>
</comment>
<sequence>MSLLLPLRPPLPCRSAAKRIRLSPIPPPRRHASTNTPLPPKHQRTYLRLTLATLTAAALGFYVRSHSSSSTSSTALNPSTFTAYELVSKTPVSSTSSIFTLRPVTAADSNAAVYKQAWQRGLWSVQFKQPQLQIGRDYTPLPPVSQAEEEEDGALRFLIRKDPYGEVSGYLHNLALGARVDIRGPRLDYVLPADVEEVLFIAGGTGIAPGLQAAYNMFSNGNEGSKRMHVLWANRRREDCSGGVSDRPGLTGASSGPWWRRVFGGGKDVSGEVDATGNVAEKGLMVRQLEELKAQYPGMFTVDYFVDEEGTLVGKGSILGFTKLREGKHGQGGGHGSKRRKLILISGPDGFISYLAGPKMWSSEGKEVQGPLQGLLRQLDLKGWSVWKL</sequence>
<dbReference type="PANTHER" id="PTHR19370">
    <property type="entry name" value="NADH-CYTOCHROME B5 REDUCTASE"/>
    <property type="match status" value="1"/>
</dbReference>
<comment type="caution">
    <text evidence="11">The sequence shown here is derived from an EMBL/GenBank/DDBJ whole genome shotgun (WGS) entry which is preliminary data.</text>
</comment>
<dbReference type="InterPro" id="IPR017927">
    <property type="entry name" value="FAD-bd_FR_type"/>
</dbReference>
<evidence type="ECO:0000256" key="9">
    <source>
        <dbReference type="SAM" id="MobiDB-lite"/>
    </source>
</evidence>
<dbReference type="Gene3D" id="3.40.50.80">
    <property type="entry name" value="Nucleotide-binding domain of ferredoxin-NADP reductase (FNR) module"/>
    <property type="match status" value="1"/>
</dbReference>
<feature type="binding site" evidence="8">
    <location>
        <position position="168"/>
    </location>
    <ligand>
        <name>FAD</name>
        <dbReference type="ChEBI" id="CHEBI:57692"/>
    </ligand>
</feature>
<feature type="binding site" evidence="8">
    <location>
        <position position="136"/>
    </location>
    <ligand>
        <name>FAD</name>
        <dbReference type="ChEBI" id="CHEBI:57692"/>
    </ligand>
</feature>
<dbReference type="InterPro" id="IPR039261">
    <property type="entry name" value="FNR_nucleotide-bd"/>
</dbReference>
<evidence type="ECO:0000259" key="10">
    <source>
        <dbReference type="PROSITE" id="PS51384"/>
    </source>
</evidence>
<dbReference type="GO" id="GO:0016020">
    <property type="term" value="C:membrane"/>
    <property type="evidence" value="ECO:0007669"/>
    <property type="project" value="UniProtKB-SubCell"/>
</dbReference>
<dbReference type="GO" id="GO:0005739">
    <property type="term" value="C:mitochondrion"/>
    <property type="evidence" value="ECO:0007669"/>
    <property type="project" value="TreeGrafter"/>
</dbReference>
<evidence type="ECO:0000256" key="2">
    <source>
        <dbReference type="ARBA" id="ARBA00004370"/>
    </source>
</evidence>
<dbReference type="InterPro" id="IPR001433">
    <property type="entry name" value="OxRdtase_FAD/NAD-bd"/>
</dbReference>
<dbReference type="Gene3D" id="2.40.30.10">
    <property type="entry name" value="Translation factors"/>
    <property type="match status" value="1"/>
</dbReference>
<dbReference type="SUPFAM" id="SSF63380">
    <property type="entry name" value="Riboflavin synthase domain-like"/>
    <property type="match status" value="1"/>
</dbReference>
<dbReference type="STRING" id="1447875.A0A2B7XZF4"/>
<dbReference type="Pfam" id="PF00970">
    <property type="entry name" value="FAD_binding_6"/>
    <property type="match status" value="1"/>
</dbReference>
<dbReference type="PROSITE" id="PS51384">
    <property type="entry name" value="FAD_FR"/>
    <property type="match status" value="1"/>
</dbReference>
<evidence type="ECO:0000256" key="4">
    <source>
        <dbReference type="ARBA" id="ARBA00022630"/>
    </source>
</evidence>
<evidence type="ECO:0000256" key="6">
    <source>
        <dbReference type="ARBA" id="ARBA00023002"/>
    </source>
</evidence>
<feature type="binding site" evidence="8">
    <location>
        <position position="158"/>
    </location>
    <ligand>
        <name>FAD</name>
        <dbReference type="ChEBI" id="CHEBI:57692"/>
    </ligand>
</feature>
<comment type="similarity">
    <text evidence="3">Belongs to the flavoprotein pyridine nucleotide cytochrome reductase family.</text>
</comment>
<evidence type="ECO:0000313" key="12">
    <source>
        <dbReference type="Proteomes" id="UP000223968"/>
    </source>
</evidence>
<feature type="region of interest" description="Disordered" evidence="9">
    <location>
        <begin position="21"/>
        <end position="41"/>
    </location>
</feature>
<dbReference type="GO" id="GO:0016491">
    <property type="term" value="F:oxidoreductase activity"/>
    <property type="evidence" value="ECO:0007669"/>
    <property type="project" value="UniProtKB-KW"/>
</dbReference>
<dbReference type="AlphaFoldDB" id="A0A2B7XZF4"/>
<evidence type="ECO:0000256" key="7">
    <source>
        <dbReference type="ARBA" id="ARBA00023136"/>
    </source>
</evidence>
<organism evidence="11 12">
    <name type="scientific">Helicocarpus griseus UAMH5409</name>
    <dbReference type="NCBI Taxonomy" id="1447875"/>
    <lineage>
        <taxon>Eukaryota</taxon>
        <taxon>Fungi</taxon>
        <taxon>Dikarya</taxon>
        <taxon>Ascomycota</taxon>
        <taxon>Pezizomycotina</taxon>
        <taxon>Eurotiomycetes</taxon>
        <taxon>Eurotiomycetidae</taxon>
        <taxon>Onygenales</taxon>
        <taxon>Ajellomycetaceae</taxon>
        <taxon>Helicocarpus</taxon>
    </lineage>
</organism>
<dbReference type="SUPFAM" id="SSF52343">
    <property type="entry name" value="Ferredoxin reductase-like, C-terminal NADP-linked domain"/>
    <property type="match status" value="1"/>
</dbReference>
<feature type="domain" description="FAD-binding FR-type" evidence="10">
    <location>
        <begin position="79"/>
        <end position="192"/>
    </location>
</feature>
<feature type="binding site" evidence="8">
    <location>
        <position position="138"/>
    </location>
    <ligand>
        <name>FAD</name>
        <dbReference type="ChEBI" id="CHEBI:57692"/>
    </ligand>
</feature>
<keyword evidence="4 8" id="KW-0285">Flavoprotein</keyword>
<keyword evidence="6" id="KW-0560">Oxidoreductase</keyword>
<name>A0A2B7XZF4_9EURO</name>
<evidence type="ECO:0000256" key="3">
    <source>
        <dbReference type="ARBA" id="ARBA00006105"/>
    </source>
</evidence>
<reference evidence="11 12" key="1">
    <citation type="submission" date="2017-10" db="EMBL/GenBank/DDBJ databases">
        <title>Comparative genomics in systemic dimorphic fungi from Ajellomycetaceae.</title>
        <authorList>
            <person name="Munoz J.F."/>
            <person name="Mcewen J.G."/>
            <person name="Clay O.K."/>
            <person name="Cuomo C.A."/>
        </authorList>
    </citation>
    <scope>NUCLEOTIDE SEQUENCE [LARGE SCALE GENOMIC DNA]</scope>
    <source>
        <strain evidence="11 12">UAMH5409</strain>
    </source>
</reference>
<dbReference type="OrthoDB" id="432685at2759"/>
<keyword evidence="5 8" id="KW-0274">FAD</keyword>
<comment type="subcellular location">
    <subcellularLocation>
        <location evidence="2">Membrane</location>
    </subcellularLocation>
</comment>
<dbReference type="Proteomes" id="UP000223968">
    <property type="component" value="Unassembled WGS sequence"/>
</dbReference>
<evidence type="ECO:0000256" key="1">
    <source>
        <dbReference type="ARBA" id="ARBA00001974"/>
    </source>
</evidence>
<evidence type="ECO:0000313" key="11">
    <source>
        <dbReference type="EMBL" id="PGH14400.1"/>
    </source>
</evidence>